<dbReference type="InterPro" id="IPR005344">
    <property type="entry name" value="TMEM33/Pom33"/>
</dbReference>
<keyword evidence="1" id="KW-1133">Transmembrane helix</keyword>
<feature type="transmembrane region" description="Helical" evidence="1">
    <location>
        <begin position="12"/>
        <end position="30"/>
    </location>
</feature>
<dbReference type="Pfam" id="PF03661">
    <property type="entry name" value="TMEM33_Pom33"/>
    <property type="match status" value="1"/>
</dbReference>
<proteinExistence type="predicted"/>
<gene>
    <name evidence="2" type="ORF">BcabD6B2_32360</name>
</gene>
<comment type="caution">
    <text evidence="2">The sequence shown here is derived from an EMBL/GenBank/DDBJ whole genome shotgun (WGS) entry which is preliminary data.</text>
</comment>
<feature type="transmembrane region" description="Helical" evidence="1">
    <location>
        <begin position="155"/>
        <end position="176"/>
    </location>
</feature>
<dbReference type="RefSeq" id="XP_067715870.1">
    <property type="nucleotide sequence ID" value="XM_067859769.1"/>
</dbReference>
<protein>
    <submittedName>
        <fullName evidence="2">Secy-independent transporter protein</fullName>
    </submittedName>
</protein>
<keyword evidence="1" id="KW-0472">Membrane</keyword>
<dbReference type="AlphaFoldDB" id="A0AAV4LVB8"/>
<keyword evidence="1" id="KW-0812">Transmembrane</keyword>
<evidence type="ECO:0000313" key="3">
    <source>
        <dbReference type="Proteomes" id="UP001497744"/>
    </source>
</evidence>
<dbReference type="GO" id="GO:0016020">
    <property type="term" value="C:membrane"/>
    <property type="evidence" value="ECO:0007669"/>
    <property type="project" value="InterPro"/>
</dbReference>
<evidence type="ECO:0000313" key="2">
    <source>
        <dbReference type="EMBL" id="GIX63801.1"/>
    </source>
</evidence>
<dbReference type="GeneID" id="94195282"/>
<organism evidence="2 3">
    <name type="scientific">Babesia caballi</name>
    <dbReference type="NCBI Taxonomy" id="5871"/>
    <lineage>
        <taxon>Eukaryota</taxon>
        <taxon>Sar</taxon>
        <taxon>Alveolata</taxon>
        <taxon>Apicomplexa</taxon>
        <taxon>Aconoidasida</taxon>
        <taxon>Piroplasmida</taxon>
        <taxon>Babesiidae</taxon>
        <taxon>Babesia</taxon>
    </lineage>
</organism>
<dbReference type="Proteomes" id="UP001497744">
    <property type="component" value="Unassembled WGS sequence"/>
</dbReference>
<accession>A0AAV4LVB8</accession>
<reference evidence="2 3" key="1">
    <citation type="submission" date="2021-06" db="EMBL/GenBank/DDBJ databases">
        <title>Genome sequence of Babesia caballi.</title>
        <authorList>
            <person name="Yamagishi J."/>
            <person name="Kidaka T."/>
            <person name="Ochi A."/>
        </authorList>
    </citation>
    <scope>NUCLEOTIDE SEQUENCE [LARGE SCALE GENOMIC DNA]</scope>
    <source>
        <strain evidence="2">USDA-D6B2</strain>
    </source>
</reference>
<sequence>MATDALAGLELVARLIFLVSTLLMLFIRLTKMMHAKYLLLATGVSTVSFFLFLVVAIVRDKGTPTLSIEFARRILTDENLIYIAYGVAVFRQPKAIVLVLPQIITCVLGLGKLYRSHLSVFPRVFSTPTVVKVFKQLNTYDAEIHMVRASLEAAVLFHLILGLFVGGSTIISLLLYTNFIRLK</sequence>
<evidence type="ECO:0000256" key="1">
    <source>
        <dbReference type="SAM" id="Phobius"/>
    </source>
</evidence>
<name>A0AAV4LVB8_BABCB</name>
<keyword evidence="3" id="KW-1185">Reference proteome</keyword>
<feature type="transmembrane region" description="Helical" evidence="1">
    <location>
        <begin position="37"/>
        <end position="58"/>
    </location>
</feature>
<dbReference type="EMBL" id="BPLF01000002">
    <property type="protein sequence ID" value="GIX63801.1"/>
    <property type="molecule type" value="Genomic_DNA"/>
</dbReference>